<reference evidence="4" key="1">
    <citation type="submission" date="2018-02" db="EMBL/GenBank/DDBJ databases">
        <authorList>
            <person name="Hausmann B."/>
        </authorList>
    </citation>
    <scope>NUCLEOTIDE SEQUENCE [LARGE SCALE GENOMIC DNA]</scope>
    <source>
        <strain evidence="4">Peat soil MAG SbA1</strain>
    </source>
</reference>
<dbReference type="InterPro" id="IPR016187">
    <property type="entry name" value="CTDL_fold"/>
</dbReference>
<evidence type="ECO:0000256" key="1">
    <source>
        <dbReference type="SAM" id="SignalP"/>
    </source>
</evidence>
<dbReference type="InterPro" id="IPR005532">
    <property type="entry name" value="SUMF_dom"/>
</dbReference>
<feature type="domain" description="Sulfatase-modifying factor enzyme-like" evidence="2">
    <location>
        <begin position="521"/>
        <end position="719"/>
    </location>
</feature>
<feature type="chain" id="PRO_5015402504" description="Sulfatase-modifying factor enzyme-like domain-containing protein" evidence="1">
    <location>
        <begin position="23"/>
        <end position="723"/>
    </location>
</feature>
<keyword evidence="1" id="KW-0732">Signal</keyword>
<evidence type="ECO:0000259" key="2">
    <source>
        <dbReference type="Pfam" id="PF03781"/>
    </source>
</evidence>
<dbReference type="InterPro" id="IPR042095">
    <property type="entry name" value="SUMF_sf"/>
</dbReference>
<dbReference type="Gene3D" id="3.90.1580.10">
    <property type="entry name" value="paralog of FGE (formylglycine-generating enzyme)"/>
    <property type="match status" value="1"/>
</dbReference>
<dbReference type="Pfam" id="PF03781">
    <property type="entry name" value="FGE-sulfatase"/>
    <property type="match status" value="1"/>
</dbReference>
<dbReference type="GO" id="GO:0120147">
    <property type="term" value="F:formylglycine-generating oxidase activity"/>
    <property type="evidence" value="ECO:0007669"/>
    <property type="project" value="TreeGrafter"/>
</dbReference>
<feature type="signal peptide" evidence="1">
    <location>
        <begin position="1"/>
        <end position="22"/>
    </location>
</feature>
<dbReference type="PANTHER" id="PTHR23150:SF19">
    <property type="entry name" value="FORMYLGLYCINE-GENERATING ENZYME"/>
    <property type="match status" value="1"/>
</dbReference>
<dbReference type="SUPFAM" id="SSF56436">
    <property type="entry name" value="C-type lectin-like"/>
    <property type="match status" value="1"/>
</dbReference>
<protein>
    <recommendedName>
        <fullName evidence="2">Sulfatase-modifying factor enzyme-like domain-containing protein</fullName>
    </recommendedName>
</protein>
<dbReference type="PANTHER" id="PTHR23150">
    <property type="entry name" value="SULFATASE MODIFYING FACTOR 1, 2"/>
    <property type="match status" value="1"/>
</dbReference>
<dbReference type="AlphaFoldDB" id="A0A2U3K3G3"/>
<evidence type="ECO:0000313" key="4">
    <source>
        <dbReference type="Proteomes" id="UP000238701"/>
    </source>
</evidence>
<dbReference type="Proteomes" id="UP000238701">
    <property type="component" value="Unassembled WGS sequence"/>
</dbReference>
<proteinExistence type="predicted"/>
<accession>A0A2U3K3G3</accession>
<dbReference type="InterPro" id="IPR051043">
    <property type="entry name" value="Sulfatase_Mod_Factor_Kinase"/>
</dbReference>
<organism evidence="3 4">
    <name type="scientific">Candidatus Sulfotelmatobacter kueseliae</name>
    <dbReference type="NCBI Taxonomy" id="2042962"/>
    <lineage>
        <taxon>Bacteria</taxon>
        <taxon>Pseudomonadati</taxon>
        <taxon>Acidobacteriota</taxon>
        <taxon>Terriglobia</taxon>
        <taxon>Terriglobales</taxon>
        <taxon>Candidatus Korobacteraceae</taxon>
        <taxon>Candidatus Sulfotelmatobacter</taxon>
    </lineage>
</organism>
<dbReference type="OrthoDB" id="9768004at2"/>
<gene>
    <name evidence="3" type="ORF">SBA1_1200010</name>
</gene>
<sequence>MRFGIPSFLVAVLLAAVSMVSAQDSRFSPQRQQIPTPGCLNMKGAWEGGSAPCTQNEHDAWLSDIRHWRNERRIRIGYDGSRYDLPALKWTQSSFLQPQMMVEDRYFYDPVAHRYTVDRYLDDLEKRYGGIDAVLIWPTYPNMGIDNRNQHDMIRSMPGGIPGVRQMIADFHRRGVRVLFPMMMWDQGTRDPGMPWPEAIATLMAEIGADGINGDTQDGVPLAFSLAADKTGHPLAFEPEGGPADEALAWNVLTWGQYQYPFVPMVDKYKWLETRHQVNISDRWKRDKTDNLQFAFLNGVGWECWENIWGIWNGITPRDAEATRRVATMERALAPFLISPDWEPLAPMLRYGVFASRWPLGRQTVWTIVNRNEYNVEGPQIELALEDGMRYFDLYHGVELTPAKSLSGRMLLSFPIEAHGYGALLASHSAPDADIQKLMSKMKELSLTPLAAYSHEWKVVLQQIVPIAATKPPSGSPADMLKIPEGDFDFRVAGIEIEGSDDIGVDVQYPWEDSPGRFHDHPMHLKSFWIDKYAVTNAQFKKFLDATHYHPQDDLNFLRDWKDGNYPSGWENKPVTWVSLEDARAYAAWAGKRLPHEWEWQYAAQGTDGRTYPWGNTWNAEAVPAADKGRTMHGPDAVDAHPQGASPFGVMDLVGNVWQWTEEFQDEHTRGGILRGGSYYQPQGSIWYFPQAYKLGEHGKLLMMAPSMDRSGALGFRCVQDAE</sequence>
<dbReference type="EMBL" id="OMOD01000025">
    <property type="protein sequence ID" value="SPF34202.1"/>
    <property type="molecule type" value="Genomic_DNA"/>
</dbReference>
<name>A0A2U3K3G3_9BACT</name>
<evidence type="ECO:0000313" key="3">
    <source>
        <dbReference type="EMBL" id="SPF34202.1"/>
    </source>
</evidence>